<comment type="similarity">
    <text evidence="5 7">Belongs to the NusG family.</text>
</comment>
<dbReference type="InterPro" id="IPR014722">
    <property type="entry name" value="Rib_uL2_dom2"/>
</dbReference>
<dbReference type="CDD" id="cd06091">
    <property type="entry name" value="KOW_NusG"/>
    <property type="match status" value="1"/>
</dbReference>
<dbReference type="InterPro" id="IPR015869">
    <property type="entry name" value="Transcrpt_antiterm_NusG_bac_CS"/>
</dbReference>
<dbReference type="InterPro" id="IPR043425">
    <property type="entry name" value="NusG-like"/>
</dbReference>
<sequence>MRWYIVHTYSGYENKVKESIEQRFTALGKGDLLGEVLIPTENVMEMKNGKRVITTKKLFPGYIYIRMNLTDEGWHVVKSTPRVTGFVGGRNPAPLSEDEINQILNQVHMAQEKPKPKFLFEAGEKIKIIDGPFANFIGSVDEVNEDKGTLKVKVTIFGRSTPVELSFHEVEKI</sequence>
<dbReference type="Proteomes" id="UP000663929">
    <property type="component" value="Chromosome"/>
</dbReference>
<dbReference type="Gene3D" id="3.30.70.940">
    <property type="entry name" value="NusG, N-terminal domain"/>
    <property type="match status" value="1"/>
</dbReference>
<keyword evidence="3 5" id="KW-0805">Transcription regulation</keyword>
<dbReference type="InterPro" id="IPR001062">
    <property type="entry name" value="Transcrpt_antiterm_NusG"/>
</dbReference>
<dbReference type="SMART" id="SM00739">
    <property type="entry name" value="KOW"/>
    <property type="match status" value="1"/>
</dbReference>
<dbReference type="InterPro" id="IPR047050">
    <property type="entry name" value="NGN"/>
</dbReference>
<evidence type="ECO:0000256" key="5">
    <source>
        <dbReference type="HAMAP-Rule" id="MF_00948"/>
    </source>
</evidence>
<organism evidence="10 11">
    <name type="scientific">Sulfidibacter corallicola</name>
    <dbReference type="NCBI Taxonomy" id="2818388"/>
    <lineage>
        <taxon>Bacteria</taxon>
        <taxon>Pseudomonadati</taxon>
        <taxon>Acidobacteriota</taxon>
        <taxon>Holophagae</taxon>
        <taxon>Acanthopleuribacterales</taxon>
        <taxon>Acanthopleuribacteraceae</taxon>
        <taxon>Sulfidibacter</taxon>
    </lineage>
</organism>
<dbReference type="CDD" id="cd09891">
    <property type="entry name" value="NGN_Bact_1"/>
    <property type="match status" value="1"/>
</dbReference>
<dbReference type="KEGG" id="scor:J3U87_10680"/>
<dbReference type="GO" id="GO:0006354">
    <property type="term" value="P:DNA-templated transcription elongation"/>
    <property type="evidence" value="ECO:0007669"/>
    <property type="project" value="UniProtKB-UniRule"/>
</dbReference>
<dbReference type="Pfam" id="PF02357">
    <property type="entry name" value="NusG"/>
    <property type="match status" value="1"/>
</dbReference>
<feature type="domain" description="NusG-like N-terminal" evidence="8">
    <location>
        <begin position="1"/>
        <end position="107"/>
    </location>
</feature>
<dbReference type="Pfam" id="PF00467">
    <property type="entry name" value="KOW"/>
    <property type="match status" value="1"/>
</dbReference>
<gene>
    <name evidence="5 10" type="primary">nusG</name>
    <name evidence="10" type="ORF">J3U87_10680</name>
</gene>
<dbReference type="Gene3D" id="2.30.30.30">
    <property type="match status" value="1"/>
</dbReference>
<dbReference type="HAMAP" id="MF_00948">
    <property type="entry name" value="NusG"/>
    <property type="match status" value="1"/>
</dbReference>
<evidence type="ECO:0000313" key="11">
    <source>
        <dbReference type="Proteomes" id="UP000663929"/>
    </source>
</evidence>
<reference evidence="10" key="1">
    <citation type="submission" date="2021-03" db="EMBL/GenBank/DDBJ databases">
        <title>Acanthopleuribacteraceae sp. M133.</title>
        <authorList>
            <person name="Wang G."/>
        </authorList>
    </citation>
    <scope>NUCLEOTIDE SEQUENCE</scope>
    <source>
        <strain evidence="10">M133</strain>
    </source>
</reference>
<dbReference type="AlphaFoldDB" id="A0A8A4TZ61"/>
<dbReference type="GO" id="GO:0031564">
    <property type="term" value="P:transcription antitermination"/>
    <property type="evidence" value="ECO:0007669"/>
    <property type="project" value="UniProtKB-UniRule"/>
</dbReference>
<evidence type="ECO:0000313" key="10">
    <source>
        <dbReference type="EMBL" id="QTD54384.1"/>
    </source>
</evidence>
<name>A0A8A4TZ61_SULCO</name>
<evidence type="ECO:0000256" key="2">
    <source>
        <dbReference type="ARBA" id="ARBA00022814"/>
    </source>
</evidence>
<evidence type="ECO:0000256" key="1">
    <source>
        <dbReference type="ARBA" id="ARBA00022472"/>
    </source>
</evidence>
<dbReference type="SUPFAM" id="SSF50104">
    <property type="entry name" value="Translation proteins SH3-like domain"/>
    <property type="match status" value="1"/>
</dbReference>
<dbReference type="GO" id="GO:0006353">
    <property type="term" value="P:DNA-templated transcription termination"/>
    <property type="evidence" value="ECO:0007669"/>
    <property type="project" value="UniProtKB-UniRule"/>
</dbReference>
<proteinExistence type="inferred from homology"/>
<evidence type="ECO:0000259" key="9">
    <source>
        <dbReference type="SMART" id="SM00739"/>
    </source>
</evidence>
<dbReference type="SUPFAM" id="SSF82679">
    <property type="entry name" value="N-utilization substance G protein NusG, N-terminal domain"/>
    <property type="match status" value="1"/>
</dbReference>
<keyword evidence="2 5" id="KW-0889">Transcription antitermination</keyword>
<dbReference type="InterPro" id="IPR036735">
    <property type="entry name" value="NGN_dom_sf"/>
</dbReference>
<dbReference type="PANTHER" id="PTHR30265">
    <property type="entry name" value="RHO-INTERACTING TRANSCRIPTION TERMINATION FACTOR NUSG"/>
    <property type="match status" value="1"/>
</dbReference>
<dbReference type="PROSITE" id="PS01014">
    <property type="entry name" value="NUSG"/>
    <property type="match status" value="1"/>
</dbReference>
<evidence type="ECO:0000256" key="6">
    <source>
        <dbReference type="NCBIfam" id="TIGR00922"/>
    </source>
</evidence>
<dbReference type="SMART" id="SM00738">
    <property type="entry name" value="NGN"/>
    <property type="match status" value="1"/>
</dbReference>
<keyword evidence="4 5" id="KW-0804">Transcription</keyword>
<accession>A0A8A4TZ61</accession>
<feature type="domain" description="KOW" evidence="9">
    <location>
        <begin position="119"/>
        <end position="146"/>
    </location>
</feature>
<dbReference type="InterPro" id="IPR005824">
    <property type="entry name" value="KOW"/>
</dbReference>
<evidence type="ECO:0000256" key="7">
    <source>
        <dbReference type="RuleBase" id="RU000538"/>
    </source>
</evidence>
<dbReference type="PANTHER" id="PTHR30265:SF2">
    <property type="entry name" value="TRANSCRIPTION TERMINATION_ANTITERMINATION PROTEIN NUSG"/>
    <property type="match status" value="1"/>
</dbReference>
<dbReference type="GO" id="GO:0032784">
    <property type="term" value="P:regulation of DNA-templated transcription elongation"/>
    <property type="evidence" value="ECO:0007669"/>
    <property type="project" value="InterPro"/>
</dbReference>
<keyword evidence="1 5" id="KW-0806">Transcription termination</keyword>
<dbReference type="FunFam" id="2.30.30.30:FF:000002">
    <property type="entry name" value="Transcription termination/antitermination factor NusG"/>
    <property type="match status" value="1"/>
</dbReference>
<dbReference type="InterPro" id="IPR008991">
    <property type="entry name" value="Translation_prot_SH3-like_sf"/>
</dbReference>
<dbReference type="PRINTS" id="PR00338">
    <property type="entry name" value="NUSGTNSCPFCT"/>
</dbReference>
<comment type="function">
    <text evidence="5 7">Participates in transcription elongation, termination and antitermination.</text>
</comment>
<evidence type="ECO:0000256" key="4">
    <source>
        <dbReference type="ARBA" id="ARBA00023163"/>
    </source>
</evidence>
<dbReference type="InterPro" id="IPR006645">
    <property type="entry name" value="NGN-like_dom"/>
</dbReference>
<protein>
    <recommendedName>
        <fullName evidence="5 6">Transcription termination/antitermination protein NusG</fullName>
    </recommendedName>
</protein>
<dbReference type="NCBIfam" id="TIGR00922">
    <property type="entry name" value="nusG"/>
    <property type="match status" value="1"/>
</dbReference>
<dbReference type="GO" id="GO:0005829">
    <property type="term" value="C:cytosol"/>
    <property type="evidence" value="ECO:0007669"/>
    <property type="project" value="TreeGrafter"/>
</dbReference>
<evidence type="ECO:0000256" key="3">
    <source>
        <dbReference type="ARBA" id="ARBA00023015"/>
    </source>
</evidence>
<evidence type="ECO:0000259" key="8">
    <source>
        <dbReference type="SMART" id="SM00738"/>
    </source>
</evidence>
<keyword evidence="11" id="KW-1185">Reference proteome</keyword>
<dbReference type="EMBL" id="CP071793">
    <property type="protein sequence ID" value="QTD54384.1"/>
    <property type="molecule type" value="Genomic_DNA"/>
</dbReference>